<name>A0A6P7H7U8_DIAVI</name>
<dbReference type="RefSeq" id="XP_028152015.1">
    <property type="nucleotide sequence ID" value="XM_028296214.1"/>
</dbReference>
<proteinExistence type="predicted"/>
<protein>
    <submittedName>
        <fullName evidence="1">Uncharacterized protein LOC114345395</fullName>
    </submittedName>
</protein>
<dbReference type="PANTHER" id="PTHR33332">
    <property type="entry name" value="REVERSE TRANSCRIPTASE DOMAIN-CONTAINING PROTEIN"/>
    <property type="match status" value="1"/>
</dbReference>
<dbReference type="PRINTS" id="PR01345">
    <property type="entry name" value="CERVTRCPTASE"/>
</dbReference>
<reference evidence="1" key="1">
    <citation type="submission" date="2025-08" db="UniProtKB">
        <authorList>
            <consortium name="RefSeq"/>
        </authorList>
    </citation>
    <scope>IDENTIFICATION</scope>
    <source>
        <tissue evidence="1">Whole insect</tissue>
    </source>
</reference>
<accession>A0A6P7H7U8</accession>
<evidence type="ECO:0000313" key="1">
    <source>
        <dbReference type="RefSeq" id="XP_028152015.1"/>
    </source>
</evidence>
<sequence>MCRSIKDHEDCSLLQNDLNNLVEWCNKNRLFLNVNKCHFINFHKVAKKYQSYVIDSKALSYVKTVKDLGVIIDENLTFVDHINYVTAKASKVLGYILRSCADLSLNTIKAVYSSLVISILEFSSIVWSPFYNVHVVCLERVQNKILRFAAYRLGYNVIELNHNYTIIRSDLNLHSLKDRRIINDLAFIYKLLNSEINCPDLLKLINLNIPNHDLRNNNLFHVPHHSTNYGLNSPIDRTLSRLNDLDIDLLERYRNPKLKVPLLQDLLIKDKYRICLMRVIGNSVLRNLLF</sequence>
<dbReference type="InParanoid" id="A0A6P7H7U8"/>
<organism evidence="1">
    <name type="scientific">Diabrotica virgifera virgifera</name>
    <name type="common">western corn rootworm</name>
    <dbReference type="NCBI Taxonomy" id="50390"/>
    <lineage>
        <taxon>Eukaryota</taxon>
        <taxon>Metazoa</taxon>
        <taxon>Ecdysozoa</taxon>
        <taxon>Arthropoda</taxon>
        <taxon>Hexapoda</taxon>
        <taxon>Insecta</taxon>
        <taxon>Pterygota</taxon>
        <taxon>Neoptera</taxon>
        <taxon>Endopterygota</taxon>
        <taxon>Coleoptera</taxon>
        <taxon>Polyphaga</taxon>
        <taxon>Cucujiformia</taxon>
        <taxon>Chrysomeloidea</taxon>
        <taxon>Chrysomelidae</taxon>
        <taxon>Galerucinae</taxon>
        <taxon>Diabroticina</taxon>
        <taxon>Diabroticites</taxon>
        <taxon>Diabrotica</taxon>
    </lineage>
</organism>
<gene>
    <name evidence="1" type="primary">LOC114345395</name>
</gene>
<dbReference type="AlphaFoldDB" id="A0A6P7H7U8"/>